<keyword evidence="3" id="KW-0812">Transmembrane</keyword>
<dbReference type="InterPro" id="IPR001791">
    <property type="entry name" value="Laminin_G"/>
</dbReference>
<gene>
    <name evidence="6" type="ORF">LOTGIDRAFT_155474</name>
</gene>
<feature type="compositionally biased region" description="Basic and acidic residues" evidence="2">
    <location>
        <begin position="654"/>
        <end position="669"/>
    </location>
</feature>
<dbReference type="GeneID" id="20236720"/>
<dbReference type="InterPro" id="IPR050372">
    <property type="entry name" value="Neurexin-related_CASP"/>
</dbReference>
<keyword evidence="7" id="KW-1185">Reference proteome</keyword>
<dbReference type="Proteomes" id="UP000030746">
    <property type="component" value="Unassembled WGS sequence"/>
</dbReference>
<dbReference type="InterPro" id="IPR000884">
    <property type="entry name" value="TSP1_rpt"/>
</dbReference>
<feature type="transmembrane region" description="Helical" evidence="3">
    <location>
        <begin position="557"/>
        <end position="580"/>
    </location>
</feature>
<dbReference type="CTD" id="20236720"/>
<dbReference type="InterPro" id="IPR013320">
    <property type="entry name" value="ConA-like_dom_sf"/>
</dbReference>
<protein>
    <recommendedName>
        <fullName evidence="8">Ig-like domain-containing protein</fullName>
    </recommendedName>
</protein>
<dbReference type="HOGENOM" id="CLU_388971_0_0_1"/>
<proteinExistence type="predicted"/>
<reference evidence="6 7" key="1">
    <citation type="journal article" date="2013" name="Nature">
        <title>Insights into bilaterian evolution from three spiralian genomes.</title>
        <authorList>
            <person name="Simakov O."/>
            <person name="Marletaz F."/>
            <person name="Cho S.J."/>
            <person name="Edsinger-Gonzales E."/>
            <person name="Havlak P."/>
            <person name="Hellsten U."/>
            <person name="Kuo D.H."/>
            <person name="Larsson T."/>
            <person name="Lv J."/>
            <person name="Arendt D."/>
            <person name="Savage R."/>
            <person name="Osoegawa K."/>
            <person name="de Jong P."/>
            <person name="Grimwood J."/>
            <person name="Chapman J.A."/>
            <person name="Shapiro H."/>
            <person name="Aerts A."/>
            <person name="Otillar R.P."/>
            <person name="Terry A.Y."/>
            <person name="Boore J.L."/>
            <person name="Grigoriev I.V."/>
            <person name="Lindberg D.R."/>
            <person name="Seaver E.C."/>
            <person name="Weisblat D.A."/>
            <person name="Putnam N.H."/>
            <person name="Rokhsar D.S."/>
        </authorList>
    </citation>
    <scope>NUCLEOTIDE SEQUENCE [LARGE SCALE GENOMIC DNA]</scope>
</reference>
<dbReference type="EMBL" id="KB203566">
    <property type="protein sequence ID" value="ESO84149.1"/>
    <property type="molecule type" value="Genomic_DNA"/>
</dbReference>
<dbReference type="RefSeq" id="XP_009065275.1">
    <property type="nucleotide sequence ID" value="XM_009067027.1"/>
</dbReference>
<dbReference type="Gene3D" id="2.60.120.200">
    <property type="match status" value="2"/>
</dbReference>
<dbReference type="PANTHER" id="PTHR15036">
    <property type="entry name" value="PIKACHURIN-LIKE PROTEIN"/>
    <property type="match status" value="1"/>
</dbReference>
<name>V4B6I4_LOTGI</name>
<evidence type="ECO:0000259" key="5">
    <source>
        <dbReference type="PROSITE" id="PS50835"/>
    </source>
</evidence>
<dbReference type="SMART" id="SM00209">
    <property type="entry name" value="TSP1"/>
    <property type="match status" value="1"/>
</dbReference>
<evidence type="ECO:0000313" key="7">
    <source>
        <dbReference type="Proteomes" id="UP000030746"/>
    </source>
</evidence>
<dbReference type="PROSITE" id="PS50092">
    <property type="entry name" value="TSP1"/>
    <property type="match status" value="1"/>
</dbReference>
<organism evidence="6 7">
    <name type="scientific">Lottia gigantea</name>
    <name type="common">Giant owl limpet</name>
    <dbReference type="NCBI Taxonomy" id="225164"/>
    <lineage>
        <taxon>Eukaryota</taxon>
        <taxon>Metazoa</taxon>
        <taxon>Spiralia</taxon>
        <taxon>Lophotrochozoa</taxon>
        <taxon>Mollusca</taxon>
        <taxon>Gastropoda</taxon>
        <taxon>Patellogastropoda</taxon>
        <taxon>Lottioidea</taxon>
        <taxon>Lottiidae</taxon>
        <taxon>Lottia</taxon>
    </lineage>
</organism>
<dbReference type="SUPFAM" id="SSF82895">
    <property type="entry name" value="TSP-1 type 1 repeat"/>
    <property type="match status" value="1"/>
</dbReference>
<feature type="compositionally biased region" description="Acidic residues" evidence="2">
    <location>
        <begin position="699"/>
        <end position="710"/>
    </location>
</feature>
<evidence type="ECO:0000313" key="6">
    <source>
        <dbReference type="EMBL" id="ESO84149.1"/>
    </source>
</evidence>
<dbReference type="PANTHER" id="PTHR15036:SF85">
    <property type="entry name" value="SP2353, ISOFORM A"/>
    <property type="match status" value="1"/>
</dbReference>
<dbReference type="KEGG" id="lgi:LOTGIDRAFT_155474"/>
<dbReference type="Pfam" id="PF02210">
    <property type="entry name" value="Laminin_G_2"/>
    <property type="match status" value="2"/>
</dbReference>
<dbReference type="Pfam" id="PF00090">
    <property type="entry name" value="TSP_1"/>
    <property type="match status" value="1"/>
</dbReference>
<dbReference type="Gene3D" id="2.20.100.10">
    <property type="entry name" value="Thrombospondin type-1 (TSP1) repeat"/>
    <property type="match status" value="1"/>
</dbReference>
<evidence type="ECO:0008006" key="8">
    <source>
        <dbReference type="Google" id="ProtNLM"/>
    </source>
</evidence>
<evidence type="ECO:0000256" key="3">
    <source>
        <dbReference type="SAM" id="Phobius"/>
    </source>
</evidence>
<dbReference type="AlphaFoldDB" id="V4B6I4"/>
<feature type="compositionally biased region" description="Basic and acidic residues" evidence="2">
    <location>
        <begin position="677"/>
        <end position="698"/>
    </location>
</feature>
<dbReference type="PROSITE" id="PS50835">
    <property type="entry name" value="IG_LIKE"/>
    <property type="match status" value="1"/>
</dbReference>
<dbReference type="OrthoDB" id="10062639at2759"/>
<accession>V4B6I4</accession>
<dbReference type="InterPro" id="IPR036383">
    <property type="entry name" value="TSP1_rpt_sf"/>
</dbReference>
<sequence>MKDVIKRAADTGIESAQWAHWQEWSPCTEKCGFGQHFRVRTCSDPPPSGDNPGGCGDEKEEITPCYKGPCAESPSKAVVFSKGSFQKYIAHGTPVRFLTLYLHFKPLTNDATLLHRYRKCDAKSCSHNVHVKLHGNQVRLELQNGFGSTKITTDNTVKLGKWQTLFIQITRRLITIRLDDEYRKVTKFPNFDFPTEVPIHISKKLEEFDEIDFDADMIVGCDRHMKNAFVGSILKLRHNFKDMSLIHNPDWVGFGAPVAQKNVDTEEIESPEAHSRFLNRYYTKMHFEFPDKKKLRLDMSVYFMSLDGLLVFNYGETEGTFMSLALHRGALRFCFNVGDRTSCQKSILLQIRRWYSIEVIIDGSVAELRVDKGPAVILIPTGGIYVPKATVLIGGSDNDEWTKIGDFTRVDIGFDGIINEVNVNGKNLYLKQSVLFDRHGRVNADGYSLSAHVSEVFEASPSKVTLRCDASLFARKGGVVSINWLESDQLITGGGGEKIIDQVPGNRFESALILKPNHHHEGIFSCIISHDGFRIMTHTFPVLRTTHKLPVDWRVQLLIAVVPSTLLLFFIIACCCCFWCKRLKCCPLYTFCQGRPPNEVKGPIKGTVKGKGPPQGKTKLIDDLEKGMNSMTKLLTEGSNINEKGGKKVIQRHGKGEMGKKVNWKEGKGQQKVGVGGKDKKVTENVSHKKDQPDKAVETEESEESEEFSD</sequence>
<comment type="caution">
    <text evidence="1">Lacks conserved residue(s) required for the propagation of feature annotation.</text>
</comment>
<keyword evidence="3" id="KW-1133">Transmembrane helix</keyword>
<dbReference type="PROSITE" id="PS50025">
    <property type="entry name" value="LAM_G_DOMAIN"/>
    <property type="match status" value="1"/>
</dbReference>
<feature type="region of interest" description="Disordered" evidence="2">
    <location>
        <begin position="645"/>
        <end position="710"/>
    </location>
</feature>
<feature type="domain" description="Ig-like" evidence="5">
    <location>
        <begin position="462"/>
        <end position="537"/>
    </location>
</feature>
<evidence type="ECO:0000256" key="2">
    <source>
        <dbReference type="SAM" id="MobiDB-lite"/>
    </source>
</evidence>
<dbReference type="SMART" id="SM00282">
    <property type="entry name" value="LamG"/>
    <property type="match status" value="2"/>
</dbReference>
<dbReference type="GO" id="GO:0016020">
    <property type="term" value="C:membrane"/>
    <property type="evidence" value="ECO:0007669"/>
    <property type="project" value="UniProtKB-SubCell"/>
</dbReference>
<keyword evidence="3" id="KW-0472">Membrane</keyword>
<dbReference type="InterPro" id="IPR007110">
    <property type="entry name" value="Ig-like_dom"/>
</dbReference>
<evidence type="ECO:0000256" key="1">
    <source>
        <dbReference type="PROSITE-ProRule" id="PRU00122"/>
    </source>
</evidence>
<dbReference type="CDD" id="cd00110">
    <property type="entry name" value="LamG"/>
    <property type="match status" value="2"/>
</dbReference>
<dbReference type="SUPFAM" id="SSF49899">
    <property type="entry name" value="Concanavalin A-like lectins/glucanases"/>
    <property type="match status" value="2"/>
</dbReference>
<evidence type="ECO:0000259" key="4">
    <source>
        <dbReference type="PROSITE" id="PS50025"/>
    </source>
</evidence>
<dbReference type="OMA" id="NCTADCG"/>
<feature type="domain" description="Laminin G" evidence="4">
    <location>
        <begin position="272"/>
        <end position="468"/>
    </location>
</feature>